<proteinExistence type="predicted"/>
<accession>A0A8S3XGG7</accession>
<comment type="caution">
    <text evidence="2">The sequence shown here is derived from an EMBL/GenBank/DDBJ whole genome shotgun (WGS) entry which is preliminary data.</text>
</comment>
<reference evidence="2" key="1">
    <citation type="submission" date="2021-04" db="EMBL/GenBank/DDBJ databases">
        <authorList>
            <person name="Tunstrom K."/>
        </authorList>
    </citation>
    <scope>NUCLEOTIDE SEQUENCE</scope>
</reference>
<feature type="compositionally biased region" description="Polar residues" evidence="1">
    <location>
        <begin position="1"/>
        <end position="23"/>
    </location>
</feature>
<keyword evidence="3" id="KW-1185">Reference proteome</keyword>
<feature type="region of interest" description="Disordered" evidence="1">
    <location>
        <begin position="1"/>
        <end position="81"/>
    </location>
</feature>
<name>A0A8S3XGG7_PARAO</name>
<organism evidence="2 3">
    <name type="scientific">Parnassius apollo</name>
    <name type="common">Apollo butterfly</name>
    <name type="synonym">Papilio apollo</name>
    <dbReference type="NCBI Taxonomy" id="110799"/>
    <lineage>
        <taxon>Eukaryota</taxon>
        <taxon>Metazoa</taxon>
        <taxon>Ecdysozoa</taxon>
        <taxon>Arthropoda</taxon>
        <taxon>Hexapoda</taxon>
        <taxon>Insecta</taxon>
        <taxon>Pterygota</taxon>
        <taxon>Neoptera</taxon>
        <taxon>Endopterygota</taxon>
        <taxon>Lepidoptera</taxon>
        <taxon>Glossata</taxon>
        <taxon>Ditrysia</taxon>
        <taxon>Papilionoidea</taxon>
        <taxon>Papilionidae</taxon>
        <taxon>Parnassiinae</taxon>
        <taxon>Parnassini</taxon>
        <taxon>Parnassius</taxon>
        <taxon>Parnassius</taxon>
    </lineage>
</organism>
<dbReference type="OrthoDB" id="6159421at2759"/>
<gene>
    <name evidence="2" type="ORF">PAPOLLO_LOCUS17108</name>
</gene>
<feature type="compositionally biased region" description="Basic and acidic residues" evidence="1">
    <location>
        <begin position="46"/>
        <end position="55"/>
    </location>
</feature>
<evidence type="ECO:0000313" key="2">
    <source>
        <dbReference type="EMBL" id="CAG5019634.1"/>
    </source>
</evidence>
<sequence length="201" mass="22202">MTELSKSITYARSSTISETNELRSNLSDISSSEGSSRSYSPLPDLTIERTTDDTTFKTSSNNTSALNEGAMSPDLNESESSDLDFELQPLFKINQSERNNQDSNSSNFTVVVTDDSGEIETTRRDKCDVATVMAFAAFDSAAKKGHKADLAKKLTTSKFSALTDETTDVSTIKTDCIVVRYSDNDAQKICSVFWELYKIFK</sequence>
<protein>
    <submittedName>
        <fullName evidence="2">(apollo) hypothetical protein</fullName>
    </submittedName>
</protein>
<dbReference type="AlphaFoldDB" id="A0A8S3XGG7"/>
<evidence type="ECO:0000313" key="3">
    <source>
        <dbReference type="Proteomes" id="UP000691718"/>
    </source>
</evidence>
<dbReference type="EMBL" id="CAJQZP010001132">
    <property type="protein sequence ID" value="CAG5019634.1"/>
    <property type="molecule type" value="Genomic_DNA"/>
</dbReference>
<feature type="compositionally biased region" description="Low complexity" evidence="1">
    <location>
        <begin position="24"/>
        <end position="40"/>
    </location>
</feature>
<dbReference type="Proteomes" id="UP000691718">
    <property type="component" value="Unassembled WGS sequence"/>
</dbReference>
<evidence type="ECO:0000256" key="1">
    <source>
        <dbReference type="SAM" id="MobiDB-lite"/>
    </source>
</evidence>
<feature type="compositionally biased region" description="Polar residues" evidence="1">
    <location>
        <begin position="56"/>
        <end position="66"/>
    </location>
</feature>